<accession>A0ABU4WU85</accession>
<dbReference type="Proteomes" id="UP001272097">
    <property type="component" value="Unassembled WGS sequence"/>
</dbReference>
<reference evidence="1 2" key="1">
    <citation type="submission" date="2023-08" db="EMBL/GenBank/DDBJ databases">
        <title>Implementing the SeqCode for naming new Mesorhizobium species isolated from Vachellia karroo root nodules.</title>
        <authorList>
            <person name="Van Lill M."/>
        </authorList>
    </citation>
    <scope>NUCLEOTIDE SEQUENCE [LARGE SCALE GENOMIC DNA]</scope>
    <source>
        <strain evidence="1 2">VK3E</strain>
    </source>
</reference>
<comment type="caution">
    <text evidence="1">The sequence shown here is derived from an EMBL/GenBank/DDBJ whole genome shotgun (WGS) entry which is preliminary data.</text>
</comment>
<proteinExistence type="predicted"/>
<keyword evidence="2" id="KW-1185">Reference proteome</keyword>
<name>A0ABU4WU85_9HYPH</name>
<dbReference type="EMBL" id="JAVIIS010000002">
    <property type="protein sequence ID" value="MDX8438369.1"/>
    <property type="molecule type" value="Genomic_DNA"/>
</dbReference>
<evidence type="ECO:0000313" key="1">
    <source>
        <dbReference type="EMBL" id="MDX8438369.1"/>
    </source>
</evidence>
<gene>
    <name evidence="1" type="ORF">RFM51_02105</name>
</gene>
<evidence type="ECO:0000313" key="2">
    <source>
        <dbReference type="Proteomes" id="UP001272097"/>
    </source>
</evidence>
<dbReference type="RefSeq" id="WP_320212205.1">
    <property type="nucleotide sequence ID" value="NZ_JAVIIS010000002.1"/>
</dbReference>
<protein>
    <submittedName>
        <fullName evidence="1">Uncharacterized protein</fullName>
    </submittedName>
</protein>
<sequence>MERYVVEVMSGDLVKSEQIVSANSPLEAARLGTGREVYERRDEMEWVRVTDEANSAVSWYAFK</sequence>
<organism evidence="1 2">
    <name type="scientific">Mesorhizobium australafricanum</name>
    <dbReference type="NCBI Taxonomy" id="3072311"/>
    <lineage>
        <taxon>Bacteria</taxon>
        <taxon>Pseudomonadati</taxon>
        <taxon>Pseudomonadota</taxon>
        <taxon>Alphaproteobacteria</taxon>
        <taxon>Hyphomicrobiales</taxon>
        <taxon>Phyllobacteriaceae</taxon>
        <taxon>Mesorhizobium</taxon>
    </lineage>
</organism>